<evidence type="ECO:0000256" key="2">
    <source>
        <dbReference type="ARBA" id="ARBA00023015"/>
    </source>
</evidence>
<dbReference type="PANTHER" id="PTHR43133">
    <property type="entry name" value="RNA POLYMERASE ECF-TYPE SIGMA FACTO"/>
    <property type="match status" value="1"/>
</dbReference>
<dbReference type="InterPro" id="IPR039425">
    <property type="entry name" value="RNA_pol_sigma-70-like"/>
</dbReference>
<dbReference type="Gene3D" id="1.10.1740.10">
    <property type="match status" value="1"/>
</dbReference>
<evidence type="ECO:0000256" key="4">
    <source>
        <dbReference type="ARBA" id="ARBA00023163"/>
    </source>
</evidence>
<dbReference type="Pfam" id="PF08281">
    <property type="entry name" value="Sigma70_r4_2"/>
    <property type="match status" value="1"/>
</dbReference>
<keyword evidence="8" id="KW-1185">Reference proteome</keyword>
<dbReference type="InterPro" id="IPR013324">
    <property type="entry name" value="RNA_pol_sigma_r3/r4-like"/>
</dbReference>
<gene>
    <name evidence="7" type="ORF">SAMN04488524_3090</name>
</gene>
<protein>
    <submittedName>
        <fullName evidence="7">RNA polymerase sigma-70 factor, ECF subfamily</fullName>
    </submittedName>
</protein>
<dbReference type="EMBL" id="FWXT01000002">
    <property type="protein sequence ID" value="SMC87438.1"/>
    <property type="molecule type" value="Genomic_DNA"/>
</dbReference>
<keyword evidence="3" id="KW-0731">Sigma factor</keyword>
<comment type="similarity">
    <text evidence="1">Belongs to the sigma-70 factor family. ECF subfamily.</text>
</comment>
<evidence type="ECO:0000313" key="8">
    <source>
        <dbReference type="Proteomes" id="UP000192756"/>
    </source>
</evidence>
<evidence type="ECO:0000256" key="1">
    <source>
        <dbReference type="ARBA" id="ARBA00010641"/>
    </source>
</evidence>
<dbReference type="PANTHER" id="PTHR43133:SF46">
    <property type="entry name" value="RNA POLYMERASE SIGMA-70 FACTOR ECF SUBFAMILY"/>
    <property type="match status" value="1"/>
</dbReference>
<dbReference type="RefSeq" id="WP_084239909.1">
    <property type="nucleotide sequence ID" value="NZ_FWXT01000002.1"/>
</dbReference>
<dbReference type="NCBIfam" id="TIGR02937">
    <property type="entry name" value="sigma70-ECF"/>
    <property type="match status" value="1"/>
</dbReference>
<dbReference type="GO" id="GO:0006352">
    <property type="term" value="P:DNA-templated transcription initiation"/>
    <property type="evidence" value="ECO:0007669"/>
    <property type="project" value="InterPro"/>
</dbReference>
<feature type="domain" description="RNA polymerase sigma-70 region 2" evidence="5">
    <location>
        <begin position="27"/>
        <end position="92"/>
    </location>
</feature>
<reference evidence="8" key="1">
    <citation type="submission" date="2017-04" db="EMBL/GenBank/DDBJ databases">
        <authorList>
            <person name="Varghese N."/>
            <person name="Submissions S."/>
        </authorList>
    </citation>
    <scope>NUCLEOTIDE SEQUENCE [LARGE SCALE GENOMIC DNA]</scope>
    <source>
        <strain evidence="8">DSM 12126</strain>
    </source>
</reference>
<evidence type="ECO:0000313" key="7">
    <source>
        <dbReference type="EMBL" id="SMC87438.1"/>
    </source>
</evidence>
<evidence type="ECO:0000259" key="5">
    <source>
        <dbReference type="Pfam" id="PF04542"/>
    </source>
</evidence>
<dbReference type="OrthoDB" id="659569at2"/>
<name>A0A1W2CRZ3_9SPHI</name>
<keyword evidence="4" id="KW-0804">Transcription</keyword>
<dbReference type="InterPro" id="IPR014327">
    <property type="entry name" value="RNA_pol_sigma70_bacteroid"/>
</dbReference>
<keyword evidence="2" id="KW-0805">Transcription regulation</keyword>
<dbReference type="Proteomes" id="UP000192756">
    <property type="component" value="Unassembled WGS sequence"/>
</dbReference>
<dbReference type="STRING" id="151894.SAMN04488524_3090"/>
<sequence length="190" mass="22461">MTEYAELSDLEVLTLLKGGNQSAFSELYNRYKQALYFHANRSLKDHDEARDMVQEVFASLWTKRETMVIPEAVDAYLYRSIRNRILNFIAHKKVVTKYTDSIDAFLERGSSTTDEIVREKELKKILEYEISRLPEKMRVVFEMSRNQNLSYKQIAAELNINEQSVRKHAQRAIRILRLRIKLNLFFAFLC</sequence>
<proteinExistence type="inferred from homology"/>
<dbReference type="SUPFAM" id="SSF88946">
    <property type="entry name" value="Sigma2 domain of RNA polymerase sigma factors"/>
    <property type="match status" value="1"/>
</dbReference>
<dbReference type="GO" id="GO:0003677">
    <property type="term" value="F:DNA binding"/>
    <property type="evidence" value="ECO:0007669"/>
    <property type="project" value="InterPro"/>
</dbReference>
<dbReference type="NCBIfam" id="TIGR02985">
    <property type="entry name" value="Sig70_bacteroi1"/>
    <property type="match status" value="1"/>
</dbReference>
<dbReference type="Gene3D" id="1.10.10.10">
    <property type="entry name" value="Winged helix-like DNA-binding domain superfamily/Winged helix DNA-binding domain"/>
    <property type="match status" value="1"/>
</dbReference>
<accession>A0A1W2CRZ3</accession>
<dbReference type="GO" id="GO:0016987">
    <property type="term" value="F:sigma factor activity"/>
    <property type="evidence" value="ECO:0007669"/>
    <property type="project" value="UniProtKB-KW"/>
</dbReference>
<dbReference type="Pfam" id="PF04542">
    <property type="entry name" value="Sigma70_r2"/>
    <property type="match status" value="1"/>
</dbReference>
<dbReference type="InterPro" id="IPR007627">
    <property type="entry name" value="RNA_pol_sigma70_r2"/>
</dbReference>
<dbReference type="AlphaFoldDB" id="A0A1W2CRZ3"/>
<dbReference type="InterPro" id="IPR036388">
    <property type="entry name" value="WH-like_DNA-bd_sf"/>
</dbReference>
<organism evidence="7 8">
    <name type="scientific">Pedobacter africanus</name>
    <dbReference type="NCBI Taxonomy" id="151894"/>
    <lineage>
        <taxon>Bacteria</taxon>
        <taxon>Pseudomonadati</taxon>
        <taxon>Bacteroidota</taxon>
        <taxon>Sphingobacteriia</taxon>
        <taxon>Sphingobacteriales</taxon>
        <taxon>Sphingobacteriaceae</taxon>
        <taxon>Pedobacter</taxon>
    </lineage>
</organism>
<evidence type="ECO:0000256" key="3">
    <source>
        <dbReference type="ARBA" id="ARBA00023082"/>
    </source>
</evidence>
<dbReference type="InterPro" id="IPR014284">
    <property type="entry name" value="RNA_pol_sigma-70_dom"/>
</dbReference>
<dbReference type="SUPFAM" id="SSF88659">
    <property type="entry name" value="Sigma3 and sigma4 domains of RNA polymerase sigma factors"/>
    <property type="match status" value="1"/>
</dbReference>
<dbReference type="InterPro" id="IPR013249">
    <property type="entry name" value="RNA_pol_sigma70_r4_t2"/>
</dbReference>
<dbReference type="InterPro" id="IPR013325">
    <property type="entry name" value="RNA_pol_sigma_r2"/>
</dbReference>
<feature type="domain" description="RNA polymerase sigma factor 70 region 4 type 2" evidence="6">
    <location>
        <begin position="126"/>
        <end position="174"/>
    </location>
</feature>
<evidence type="ECO:0000259" key="6">
    <source>
        <dbReference type="Pfam" id="PF08281"/>
    </source>
</evidence>